<evidence type="ECO:0000256" key="1">
    <source>
        <dbReference type="SAM" id="MobiDB-lite"/>
    </source>
</evidence>
<dbReference type="InterPro" id="IPR036610">
    <property type="entry name" value="PEBP-like_sf"/>
</dbReference>
<evidence type="ECO:0000313" key="2">
    <source>
        <dbReference type="EMBL" id="CAB4570176.1"/>
    </source>
</evidence>
<accession>A0A6J6E2Z0</accession>
<gene>
    <name evidence="2" type="ORF">UFOPK1572_01313</name>
</gene>
<feature type="region of interest" description="Disordered" evidence="1">
    <location>
        <begin position="32"/>
        <end position="52"/>
    </location>
</feature>
<dbReference type="InterPro" id="IPR008914">
    <property type="entry name" value="PEBP"/>
</dbReference>
<dbReference type="Gene3D" id="3.90.280.10">
    <property type="entry name" value="PEBP-like"/>
    <property type="match status" value="1"/>
</dbReference>
<protein>
    <submittedName>
        <fullName evidence="2">Unannotated protein</fullName>
    </submittedName>
</protein>
<proteinExistence type="predicted"/>
<sequence length="197" mass="20916">MNRLFRHSVAFVGVLTILVTSCSTDDGRLMQEPVGGPPVVGTTAPVGDADSTGWTLTTPWGEGSDLNIRYTCDGQAVSPPLLWSEGPEMTRAYGLVLTAVEDPATVLWAMADIPIQTRNLAEGLAPEGALVAVNESGALGYQAPCPDAGVSQQFQITIYAQEFPLESAANTPGLQMRDALQEVALDAVSSTFTYQRR</sequence>
<dbReference type="PROSITE" id="PS51257">
    <property type="entry name" value="PROKAR_LIPOPROTEIN"/>
    <property type="match status" value="1"/>
</dbReference>
<reference evidence="2" key="1">
    <citation type="submission" date="2020-05" db="EMBL/GenBank/DDBJ databases">
        <authorList>
            <person name="Chiriac C."/>
            <person name="Salcher M."/>
            <person name="Ghai R."/>
            <person name="Kavagutti S V."/>
        </authorList>
    </citation>
    <scope>NUCLEOTIDE SEQUENCE</scope>
</reference>
<name>A0A6J6E2Z0_9ZZZZ</name>
<dbReference type="Pfam" id="PF01161">
    <property type="entry name" value="PBP"/>
    <property type="match status" value="1"/>
</dbReference>
<organism evidence="2">
    <name type="scientific">freshwater metagenome</name>
    <dbReference type="NCBI Taxonomy" id="449393"/>
    <lineage>
        <taxon>unclassified sequences</taxon>
        <taxon>metagenomes</taxon>
        <taxon>ecological metagenomes</taxon>
    </lineage>
</organism>
<dbReference type="EMBL" id="CAEZTC010000199">
    <property type="protein sequence ID" value="CAB4570176.1"/>
    <property type="molecule type" value="Genomic_DNA"/>
</dbReference>
<dbReference type="AlphaFoldDB" id="A0A6J6E2Z0"/>
<dbReference type="SUPFAM" id="SSF49777">
    <property type="entry name" value="PEBP-like"/>
    <property type="match status" value="1"/>
</dbReference>